<evidence type="ECO:0000256" key="4">
    <source>
        <dbReference type="ARBA" id="ARBA00022729"/>
    </source>
</evidence>
<dbReference type="Gene3D" id="3.40.190.10">
    <property type="entry name" value="Periplasmic binding protein-like II"/>
    <property type="match status" value="2"/>
</dbReference>
<evidence type="ECO:0000313" key="7">
    <source>
        <dbReference type="EMBL" id="SIS88165.1"/>
    </source>
</evidence>
<dbReference type="SUPFAM" id="SSF53850">
    <property type="entry name" value="Periplasmic binding protein-like II"/>
    <property type="match status" value="1"/>
</dbReference>
<dbReference type="AlphaFoldDB" id="A0A1N7MPT6"/>
<dbReference type="STRING" id="453582.SAMN05421580_106103"/>
<evidence type="ECO:0000256" key="5">
    <source>
        <dbReference type="ARBA" id="ARBA00022764"/>
    </source>
</evidence>
<dbReference type="GO" id="GO:0055085">
    <property type="term" value="P:transmembrane transport"/>
    <property type="evidence" value="ECO:0007669"/>
    <property type="project" value="InterPro"/>
</dbReference>
<dbReference type="PANTHER" id="PTHR30006">
    <property type="entry name" value="THIAMINE-BINDING PERIPLASMIC PROTEIN-RELATED"/>
    <property type="match status" value="1"/>
</dbReference>
<dbReference type="GO" id="GO:0030288">
    <property type="term" value="C:outer membrane-bounded periplasmic space"/>
    <property type="evidence" value="ECO:0007669"/>
    <property type="project" value="TreeGrafter"/>
</dbReference>
<evidence type="ECO:0000313" key="8">
    <source>
        <dbReference type="Proteomes" id="UP000186221"/>
    </source>
</evidence>
<keyword evidence="8" id="KW-1185">Reference proteome</keyword>
<name>A0A1N7MPT6_9RHOB</name>
<dbReference type="InterPro" id="IPR006061">
    <property type="entry name" value="SBP_1_CS"/>
</dbReference>
<proteinExistence type="inferred from homology"/>
<organism evidence="7 8">
    <name type="scientific">Rhodobacter aestuarii</name>
    <dbReference type="NCBI Taxonomy" id="453582"/>
    <lineage>
        <taxon>Bacteria</taxon>
        <taxon>Pseudomonadati</taxon>
        <taxon>Pseudomonadota</taxon>
        <taxon>Alphaproteobacteria</taxon>
        <taxon>Rhodobacterales</taxon>
        <taxon>Rhodobacter group</taxon>
        <taxon>Rhodobacter</taxon>
    </lineage>
</organism>
<dbReference type="Proteomes" id="UP000186221">
    <property type="component" value="Unassembled WGS sequence"/>
</dbReference>
<dbReference type="InterPro" id="IPR006059">
    <property type="entry name" value="SBP"/>
</dbReference>
<keyword evidence="5" id="KW-0574">Periplasm</keyword>
<dbReference type="GO" id="GO:0030975">
    <property type="term" value="F:thiamine binding"/>
    <property type="evidence" value="ECO:0007669"/>
    <property type="project" value="InterPro"/>
</dbReference>
<keyword evidence="4 6" id="KW-0732">Signal</keyword>
<dbReference type="GO" id="GO:0030976">
    <property type="term" value="F:thiamine pyrophosphate binding"/>
    <property type="evidence" value="ECO:0007669"/>
    <property type="project" value="TreeGrafter"/>
</dbReference>
<dbReference type="NCBIfam" id="TIGR01254">
    <property type="entry name" value="sfuA"/>
    <property type="match status" value="1"/>
</dbReference>
<protein>
    <submittedName>
        <fullName evidence="7">Thiamine transport system substrate-binding protein</fullName>
    </submittedName>
</protein>
<dbReference type="Pfam" id="PF01547">
    <property type="entry name" value="SBP_bac_1"/>
    <property type="match status" value="1"/>
</dbReference>
<comment type="similarity">
    <text evidence="2">Belongs to the bacterial solute-binding protein 1 family.</text>
</comment>
<feature type="chain" id="PRO_5012975604" evidence="6">
    <location>
        <begin position="37"/>
        <end position="346"/>
    </location>
</feature>
<dbReference type="PANTHER" id="PTHR30006:SF3">
    <property type="entry name" value="THIAMINE-BINDING PERIPLASMIC PROTEIN"/>
    <property type="match status" value="1"/>
</dbReference>
<keyword evidence="3" id="KW-0813">Transport</keyword>
<sequence>MPGSPGLTPPVRPLEREMTKPLMLAGCLLAALPAFAEDMPTLTVYAPEYFTSEWGPGPKIEEGFEAICKCDLKFVAGDVLPRILLEGENTQADVVIGLNTDVSARARATGLFAPHGQDLASLTMPVAWEDAVFLPFDWSETAFIYDRTKLANPPASFADLLAAPADAYKIAIQDPRASTSGLALLLWVKHIYGDKAGEAWAKLSPKVLTVTQDWSESYGLFTEGEADMVLSFTTSPAYHRIAEGDDTKVAAIFPEGHYFYAELAAQLKGAKHPELAQAFMDYILSDAFQGMIATANWSYPVIEKPGFLPEGFATLPRPETTFFYSEEEAEALRGPAVEEWRANFGK</sequence>
<evidence type="ECO:0000256" key="6">
    <source>
        <dbReference type="SAM" id="SignalP"/>
    </source>
</evidence>
<evidence type="ECO:0000256" key="3">
    <source>
        <dbReference type="ARBA" id="ARBA00022448"/>
    </source>
</evidence>
<dbReference type="InterPro" id="IPR005948">
    <property type="entry name" value="ThiB-like"/>
</dbReference>
<reference evidence="8" key="1">
    <citation type="submission" date="2017-01" db="EMBL/GenBank/DDBJ databases">
        <authorList>
            <person name="Varghese N."/>
            <person name="Submissions S."/>
        </authorList>
    </citation>
    <scope>NUCLEOTIDE SEQUENCE [LARGE SCALE GENOMIC DNA]</scope>
    <source>
        <strain evidence="8">DSM 19945</strain>
    </source>
</reference>
<comment type="subcellular location">
    <subcellularLocation>
        <location evidence="1">Periplasm</location>
    </subcellularLocation>
</comment>
<accession>A0A1N7MPT6</accession>
<dbReference type="PROSITE" id="PS01037">
    <property type="entry name" value="SBP_BACTERIAL_1"/>
    <property type="match status" value="1"/>
</dbReference>
<feature type="signal peptide" evidence="6">
    <location>
        <begin position="1"/>
        <end position="36"/>
    </location>
</feature>
<evidence type="ECO:0000256" key="1">
    <source>
        <dbReference type="ARBA" id="ARBA00004418"/>
    </source>
</evidence>
<dbReference type="EMBL" id="FTOG01000006">
    <property type="protein sequence ID" value="SIS88165.1"/>
    <property type="molecule type" value="Genomic_DNA"/>
</dbReference>
<dbReference type="GO" id="GO:0015888">
    <property type="term" value="P:thiamine transport"/>
    <property type="evidence" value="ECO:0007669"/>
    <property type="project" value="InterPro"/>
</dbReference>
<evidence type="ECO:0000256" key="2">
    <source>
        <dbReference type="ARBA" id="ARBA00008520"/>
    </source>
</evidence>
<gene>
    <name evidence="7" type="ORF">SAMN05421580_106103</name>
</gene>